<dbReference type="Pfam" id="PF02599">
    <property type="entry name" value="CsrA"/>
    <property type="match status" value="1"/>
</dbReference>
<keyword evidence="3" id="KW-0694">RNA-binding</keyword>
<reference evidence="5 6" key="1">
    <citation type="submission" date="2018-08" db="EMBL/GenBank/DDBJ databases">
        <title>Recombination of ecologically and evolutionarily significant loci maintains genetic cohesion in the Pseudomonas syringae species complex.</title>
        <authorList>
            <person name="Dillon M."/>
            <person name="Thakur S."/>
            <person name="Almeida R.N.D."/>
            <person name="Weir B.S."/>
            <person name="Guttman D.S."/>
        </authorList>
    </citation>
    <scope>NUCLEOTIDE SEQUENCE [LARGE SCALE GENOMIC DNA]</scope>
    <source>
        <strain evidence="5 6">ICMP 11897</strain>
    </source>
</reference>
<evidence type="ECO:0000256" key="4">
    <source>
        <dbReference type="ARBA" id="ARBA00023159"/>
    </source>
</evidence>
<evidence type="ECO:0000313" key="6">
    <source>
        <dbReference type="Proteomes" id="UP000272703"/>
    </source>
</evidence>
<dbReference type="GO" id="GO:0006402">
    <property type="term" value="P:mRNA catabolic process"/>
    <property type="evidence" value="ECO:0007669"/>
    <property type="project" value="InterPro"/>
</dbReference>
<dbReference type="GO" id="GO:0005829">
    <property type="term" value="C:cytosol"/>
    <property type="evidence" value="ECO:0007669"/>
    <property type="project" value="TreeGrafter"/>
</dbReference>
<keyword evidence="1" id="KW-0963">Cytoplasm</keyword>
<accession>A0A3M5ZP10</accession>
<dbReference type="InterPro" id="IPR003751">
    <property type="entry name" value="CsrA"/>
</dbReference>
<organism evidence="5 6">
    <name type="scientific">Pseudomonas savastanoi</name>
    <name type="common">Pseudomonas syringae pv. savastanoi</name>
    <dbReference type="NCBI Taxonomy" id="29438"/>
    <lineage>
        <taxon>Bacteria</taxon>
        <taxon>Pseudomonadati</taxon>
        <taxon>Pseudomonadota</taxon>
        <taxon>Gammaproteobacteria</taxon>
        <taxon>Pseudomonadales</taxon>
        <taxon>Pseudomonadaceae</taxon>
        <taxon>Pseudomonas</taxon>
    </lineage>
</organism>
<dbReference type="GO" id="GO:0048027">
    <property type="term" value="F:mRNA 5'-UTR binding"/>
    <property type="evidence" value="ECO:0007669"/>
    <property type="project" value="TreeGrafter"/>
</dbReference>
<protein>
    <submittedName>
        <fullName evidence="5">Carbon storage regulator-like protein</fullName>
    </submittedName>
</protein>
<evidence type="ECO:0000256" key="1">
    <source>
        <dbReference type="ARBA" id="ARBA00022490"/>
    </source>
</evidence>
<gene>
    <name evidence="5" type="ORF">ALP16_04921</name>
</gene>
<evidence type="ECO:0000256" key="2">
    <source>
        <dbReference type="ARBA" id="ARBA00022845"/>
    </source>
</evidence>
<dbReference type="GO" id="GO:0006109">
    <property type="term" value="P:regulation of carbohydrate metabolic process"/>
    <property type="evidence" value="ECO:0007669"/>
    <property type="project" value="InterPro"/>
</dbReference>
<dbReference type="Proteomes" id="UP000272703">
    <property type="component" value="Unassembled WGS sequence"/>
</dbReference>
<dbReference type="InterPro" id="IPR036107">
    <property type="entry name" value="CsrA_sf"/>
</dbReference>
<dbReference type="GO" id="GO:0045947">
    <property type="term" value="P:negative regulation of translational initiation"/>
    <property type="evidence" value="ECO:0007669"/>
    <property type="project" value="TreeGrafter"/>
</dbReference>
<comment type="caution">
    <text evidence="5">The sequence shown here is derived from an EMBL/GenBank/DDBJ whole genome shotgun (WGS) entry which is preliminary data.</text>
</comment>
<dbReference type="SUPFAM" id="SSF117130">
    <property type="entry name" value="CsrA-like"/>
    <property type="match status" value="1"/>
</dbReference>
<dbReference type="PANTHER" id="PTHR34984:SF1">
    <property type="entry name" value="CARBON STORAGE REGULATOR"/>
    <property type="match status" value="1"/>
</dbReference>
<keyword evidence="2" id="KW-0810">Translation regulation</keyword>
<dbReference type="PANTHER" id="PTHR34984">
    <property type="entry name" value="CARBON STORAGE REGULATOR"/>
    <property type="match status" value="1"/>
</dbReference>
<keyword evidence="4" id="KW-0010">Activator</keyword>
<dbReference type="Gene3D" id="2.60.40.4380">
    <property type="entry name" value="Translational regulator CsrA"/>
    <property type="match status" value="1"/>
</dbReference>
<proteinExistence type="predicted"/>
<evidence type="ECO:0000256" key="3">
    <source>
        <dbReference type="ARBA" id="ARBA00022884"/>
    </source>
</evidence>
<dbReference type="EMBL" id="RBUN01000602">
    <property type="protein sequence ID" value="RMV08842.1"/>
    <property type="molecule type" value="Genomic_DNA"/>
</dbReference>
<sequence length="45" mass="5027">MQILGINGNQVRLGINAPKDIKVHRAEVYKRIANKLSQQATTPLQ</sequence>
<name>A0A3M5ZP10_PSESS</name>
<dbReference type="AlphaFoldDB" id="A0A3M5ZP10"/>
<evidence type="ECO:0000313" key="5">
    <source>
        <dbReference type="EMBL" id="RMV08842.1"/>
    </source>
</evidence>